<feature type="coiled-coil region" evidence="1">
    <location>
        <begin position="426"/>
        <end position="453"/>
    </location>
</feature>
<dbReference type="OrthoDB" id="9811599at2"/>
<dbReference type="eggNOG" id="COG2070">
    <property type="taxonomic scope" value="Bacteria"/>
</dbReference>
<gene>
    <name evidence="2" type="ORF">Q764_07585</name>
</gene>
<comment type="caution">
    <text evidence="2">The sequence shown here is derived from an EMBL/GenBank/DDBJ whole genome shotgun (WGS) entry which is preliminary data.</text>
</comment>
<dbReference type="STRING" id="1121899.GCA_000430025_00638"/>
<organism evidence="2 3">
    <name type="scientific">Flavobacterium suncheonense GH29-5 = DSM 17707</name>
    <dbReference type="NCBI Taxonomy" id="1121899"/>
    <lineage>
        <taxon>Bacteria</taxon>
        <taxon>Pseudomonadati</taxon>
        <taxon>Bacteroidota</taxon>
        <taxon>Flavobacteriia</taxon>
        <taxon>Flavobacteriales</taxon>
        <taxon>Flavobacteriaceae</taxon>
        <taxon>Flavobacterium</taxon>
    </lineage>
</organism>
<keyword evidence="1" id="KW-0175">Coiled coil</keyword>
<accession>A0A0A2MMW8</accession>
<sequence length="605" mass="68556">MKSTLKTNSLHTFHIPVMGLAYTIDSPIRVAQYGISSVISIMDDELIEKMNAFYSKKFNLPYQEISQKISDYRAKRITSYLNTVDKIVTSKFEHFKTELSESKAALENFITMLPNKSEIKKGLENFLQEGCIIKENIKNYLEKNLYPGAIDINIMTKVDKDNFDKKEQLPIEFNDAHAALRGFANSTLNSSVVLSAGMNPRLYSYFESFPDFFPDENSALKKKIILKVSDFRSAMIQGNFLAKKGLWVSEYRIESGLNCGGHAFATDGFLLGPILEEFKQKKENLIASAHELLCKALQQKNLPVPEAPLDLKITVQGGVGTAEEHEFLLDFYKTDSVGWGSPFLLVPEATSSDNDTRELLAKAKEEDLYLSNISPLGVPFNMVKGTTNELLREKRIRENKAGSSCPKKYLALSKEYDKKGICTASRKYQELKLSELESEKENLSDKEYAKKQRTITEKSCLCIGLANASLLENNIKIKGEAQGVVVCPGPNIAYFDRQYSLFEMVQHIYGYKSVLNNVKRPNLFVKELSLYLNYFRKEVQEALESGNTAQQKKLNHFKENLLSGIEYYRNLFAGGNYFQKEKEAIQNQLNQYKTALETVEIGALV</sequence>
<keyword evidence="3" id="KW-1185">Reference proteome</keyword>
<evidence type="ECO:0000313" key="2">
    <source>
        <dbReference type="EMBL" id="KGO89620.1"/>
    </source>
</evidence>
<dbReference type="RefSeq" id="WP_035744372.1">
    <property type="nucleotide sequence ID" value="NZ_AUCZ01000003.1"/>
</dbReference>
<name>A0A0A2MMW8_9FLAO</name>
<proteinExistence type="predicted"/>
<dbReference type="EMBL" id="JRLW01000008">
    <property type="protein sequence ID" value="KGO89620.1"/>
    <property type="molecule type" value="Genomic_DNA"/>
</dbReference>
<reference evidence="2 3" key="1">
    <citation type="submission" date="2013-09" db="EMBL/GenBank/DDBJ databases">
        <authorList>
            <person name="Zeng Z."/>
            <person name="Chen C."/>
        </authorList>
    </citation>
    <scope>NUCLEOTIDE SEQUENCE [LARGE SCALE GENOMIC DNA]</scope>
    <source>
        <strain evidence="2 3">GH29-5</strain>
    </source>
</reference>
<evidence type="ECO:0000313" key="3">
    <source>
        <dbReference type="Proteomes" id="UP000030121"/>
    </source>
</evidence>
<dbReference type="AlphaFoldDB" id="A0A0A2MMW8"/>
<evidence type="ECO:0000256" key="1">
    <source>
        <dbReference type="SAM" id="Coils"/>
    </source>
</evidence>
<protein>
    <submittedName>
        <fullName evidence="2">Uncharacterized protein</fullName>
    </submittedName>
</protein>
<dbReference type="Proteomes" id="UP000030121">
    <property type="component" value="Unassembled WGS sequence"/>
</dbReference>